<dbReference type="AlphaFoldDB" id="A0A250DJ46"/>
<dbReference type="Pfam" id="PF12833">
    <property type="entry name" value="HTH_18"/>
    <property type="match status" value="1"/>
</dbReference>
<protein>
    <submittedName>
        <fullName evidence="5">AraC family transcriptional regulator</fullName>
    </submittedName>
</protein>
<evidence type="ECO:0000256" key="1">
    <source>
        <dbReference type="ARBA" id="ARBA00023015"/>
    </source>
</evidence>
<dbReference type="PROSITE" id="PS01124">
    <property type="entry name" value="HTH_ARAC_FAMILY_2"/>
    <property type="match status" value="1"/>
</dbReference>
<organism evidence="5 6">
    <name type="scientific">Variovorax boronicumulans</name>
    <dbReference type="NCBI Taxonomy" id="436515"/>
    <lineage>
        <taxon>Bacteria</taxon>
        <taxon>Pseudomonadati</taxon>
        <taxon>Pseudomonadota</taxon>
        <taxon>Betaproteobacteria</taxon>
        <taxon>Burkholderiales</taxon>
        <taxon>Comamonadaceae</taxon>
        <taxon>Variovorax</taxon>
    </lineage>
</organism>
<dbReference type="InterPro" id="IPR009057">
    <property type="entry name" value="Homeodomain-like_sf"/>
</dbReference>
<sequence length="339" mass="37990">MDAIRNVLVTDARGQPSERHRLVASHDWDDIRRWSDRIYMPYRVTPIGRARTPDSVLDATRIGHFTLSRFHYGIPVNIKDFSPDSGVGMVLTTVRGAGRHWSEANAYADTGVGDAFVVDTSRTHYWVDFDANHLQVNLSFSHDALAALHARWFGAPADERLWTRKFKFGGAHSSWIALLSYACRCVTELPEAVDSGPLGRHLEEMIGVHVLTQWREQLEHPAEAVQHRMAPRHVLAAERHIREHAQHAPTLGELASVAGVSVRTLNSAFREYRQATPMRALREQRLQGVRAELLMADAGATVRSVAQAWGYANFGLFAAAYQQRFGELPSATLRARKTG</sequence>
<dbReference type="InterPro" id="IPR018062">
    <property type="entry name" value="HTH_AraC-typ_CS"/>
</dbReference>
<dbReference type="SMART" id="SM00342">
    <property type="entry name" value="HTH_ARAC"/>
    <property type="match status" value="1"/>
</dbReference>
<evidence type="ECO:0000313" key="6">
    <source>
        <dbReference type="Proteomes" id="UP000217154"/>
    </source>
</evidence>
<reference evidence="5 6" key="1">
    <citation type="submission" date="2017-09" db="EMBL/GenBank/DDBJ databases">
        <title>The diverse metabolic capabilities of V. boronicumulans make it an excellent choice for continued studies on novel biodegradation.</title>
        <authorList>
            <person name="Sun S."/>
        </authorList>
    </citation>
    <scope>NUCLEOTIDE SEQUENCE [LARGE SCALE GENOMIC DNA]</scope>
    <source>
        <strain evidence="5 6">J1</strain>
    </source>
</reference>
<dbReference type="SUPFAM" id="SSF46689">
    <property type="entry name" value="Homeodomain-like"/>
    <property type="match status" value="2"/>
</dbReference>
<accession>A0A250DJ46</accession>
<dbReference type="InterPro" id="IPR053142">
    <property type="entry name" value="PchR_regulatory_protein"/>
</dbReference>
<gene>
    <name evidence="5" type="ORF">CKY39_14355</name>
</gene>
<dbReference type="GO" id="GO:0003700">
    <property type="term" value="F:DNA-binding transcription factor activity"/>
    <property type="evidence" value="ECO:0007669"/>
    <property type="project" value="InterPro"/>
</dbReference>
<keyword evidence="2" id="KW-0238">DNA-binding</keyword>
<dbReference type="KEGG" id="vbo:CKY39_14355"/>
<dbReference type="GO" id="GO:0043565">
    <property type="term" value="F:sequence-specific DNA binding"/>
    <property type="evidence" value="ECO:0007669"/>
    <property type="project" value="InterPro"/>
</dbReference>
<keyword evidence="1" id="KW-0805">Transcription regulation</keyword>
<dbReference type="Gene3D" id="1.10.10.60">
    <property type="entry name" value="Homeodomain-like"/>
    <property type="match status" value="1"/>
</dbReference>
<evidence type="ECO:0000256" key="3">
    <source>
        <dbReference type="ARBA" id="ARBA00023163"/>
    </source>
</evidence>
<proteinExistence type="predicted"/>
<evidence type="ECO:0000256" key="2">
    <source>
        <dbReference type="ARBA" id="ARBA00023125"/>
    </source>
</evidence>
<evidence type="ECO:0000259" key="4">
    <source>
        <dbReference type="PROSITE" id="PS01124"/>
    </source>
</evidence>
<keyword evidence="3" id="KW-0804">Transcription</keyword>
<feature type="domain" description="HTH araC/xylS-type" evidence="4">
    <location>
        <begin position="235"/>
        <end position="335"/>
    </location>
</feature>
<evidence type="ECO:0000313" key="5">
    <source>
        <dbReference type="EMBL" id="ATA54272.1"/>
    </source>
</evidence>
<dbReference type="RefSeq" id="WP_095744922.1">
    <property type="nucleotide sequence ID" value="NZ_CP023284.1"/>
</dbReference>
<dbReference type="InterPro" id="IPR018060">
    <property type="entry name" value="HTH_AraC"/>
</dbReference>
<dbReference type="EMBL" id="CP023284">
    <property type="protein sequence ID" value="ATA54272.1"/>
    <property type="molecule type" value="Genomic_DNA"/>
</dbReference>
<dbReference type="PROSITE" id="PS00041">
    <property type="entry name" value="HTH_ARAC_FAMILY_1"/>
    <property type="match status" value="1"/>
</dbReference>
<dbReference type="PANTHER" id="PTHR47893:SF1">
    <property type="entry name" value="REGULATORY PROTEIN PCHR"/>
    <property type="match status" value="1"/>
</dbReference>
<dbReference type="PANTHER" id="PTHR47893">
    <property type="entry name" value="REGULATORY PROTEIN PCHR"/>
    <property type="match status" value="1"/>
</dbReference>
<dbReference type="Proteomes" id="UP000217154">
    <property type="component" value="Chromosome"/>
</dbReference>
<name>A0A250DJ46_9BURK</name>